<dbReference type="InterPro" id="IPR002035">
    <property type="entry name" value="VWF_A"/>
</dbReference>
<sequence>MIMTNNSSLRLGVVAIFAAMMMMTVAAEVHVHASDHNDHRKLDTAFTKKPTGSPTFVPTPNPTKTPTVEPTPVPTKPPTNPPTLAPVVPTEAPSKSPTKSPTKTPTKTPTKSPTLKPTKFPTKEPTLSPTISIEPTSSPTVSPTGKPTGTPTLFPTFNPTLFPTDNPTNVPSDSPSRAPVVATAGPTSSPSDEPSTEPTRAPVPATGSPTSSPTVSPTLKPSRAPVPPTKAPTQPPTMVPTLKPTRAPVPPTQSPTSSPTVSPTLKPSRAPVAPTEEPSNAPTDVGADQCGTIKTVGSELVLGPISKPSLEKRPNDFNCNTGNGSWFAKSYVVPSYAYTFTLTQKCEYLYKTPSTTNGIYEEVRDVNSWFHTAAITFVRTDNSAYRVSRDNIGFNGLSIPDYKTDLYVTDIAQSDSDWCPENYCVKVTGKSIDYIQDNYGASTTDVQVQLSEEEDVLPRDLELIYAFNDLPEDNQPAQATCYVEEVCGERIFKISYKENYPEELKPKWYKTGTTQVMEWFSACAQGQYNCMEHPSNQIDMFTGSINTKAFPNVWQYNSYDGFSNVYGLGGREKEGFPESKRNQPYMVWYCPSKQERANLFDFGKIIEKTQYMKDAGLESIVPNKPCEPEIINPPDVPDLPPQVGPECNDINHVGYCHELPGGTCYIRAPTQSNCVEVEFVIQSDSIQKCITVGTDCVLDEEYSTGIITNNGVPNTFPVYQENWGWYLILYNRKNNGQNTMKDGYIYYDCPTWEGIYGAKNFTDGAGDSYDVFGNTYGDLFTIEELNEEECTLEPTTNPSESPTISFEPSYVPTQSPTVCSESYLDSESLNIALVVDLSFSTYEKQFSSTIDIGDVNGDGKGNTILDAQILAIQDLLMSIALSDTLNNANTEIELISFETDADSHGVWKPLNDDNESYNNALMEYIKKELRAPTSNDEVFNTNNGFTNFDAALDRTVTYFETTASPSRLNLLVFLSDGEPNVRGDGDNEMYCADTTIFWNGDGNNEVLQCSDLNLSPGEKHTICRGDDSYCVENEPYQDCVRGPTECLNSDAVTQYDSEIASLTELKVARLAIGVGDESNVSQGSALWMIDDNPAKNLGVLPIQALSLEELSTALSHLCILNTDPPTGSPSTSPSDSPTKSPAPSSSPTDKPSTTPTNLPSDSPTDPIAFVVVTPSPTANPSTGPTVTPSSSPTASPSSTPSTSSPTKSPTASPTVSLSESPSVSPTASPSEAPSGSFFPSTAPTATPTRSPAPSNTPSSSPTASPSSSPTSSPSASPTTSPTSSPSNVPTSSPSSTPTITPTTSSAPTFVLPECYDGPKLIKKDSSTVEMCYYNQDMVQINDMNSTEVTIAINNVWTSNALPEQMQVFVHTNGVDSVTKNGDGFQCLDMDGTDIDIEGDNEFTVGCYQESENDPFLAVIDVVITDSVICGSNDVSHPCYPDDELIMESCSWRLIIPCDYKEVCTDEPSSSPSAAPTLSVSGMPTDGPSSSPSSGPTTSSPTASPTDGTTTEPPIVVLGGDDDDDRFLPPIGPEDCPDDILLIKHDGVTTFPVDAVRIISQDTTTVTVALQQSFTTSSVDYMFYQYNVNVFDNKCYEEENVEGGDYIEITIECTNNSQIGLLEFWVADDIKNGVLSENDNAIIPECCHPDVPKDTPVTRYFIEIKCVTECPEVYE</sequence>
<feature type="compositionally biased region" description="Low complexity" evidence="1">
    <location>
        <begin position="85"/>
        <end position="169"/>
    </location>
</feature>
<dbReference type="PANTHER" id="PTHR24216">
    <property type="entry name" value="PAXILLIN-RELATED"/>
    <property type="match status" value="1"/>
</dbReference>
<dbReference type="Gene3D" id="3.40.50.410">
    <property type="entry name" value="von Willebrand factor, type A domain"/>
    <property type="match status" value="1"/>
</dbReference>
<feature type="region of interest" description="Disordered" evidence="1">
    <location>
        <begin position="44"/>
        <end position="289"/>
    </location>
</feature>
<feature type="chain" id="PRO_5009193744" description="VWFA domain-containing protein" evidence="2">
    <location>
        <begin position="28"/>
        <end position="1674"/>
    </location>
</feature>
<proteinExistence type="predicted"/>
<keyword evidence="5" id="KW-1185">Reference proteome</keyword>
<keyword evidence="2" id="KW-0732">Signal</keyword>
<feature type="compositionally biased region" description="Low complexity" evidence="1">
    <location>
        <begin position="1483"/>
        <end position="1510"/>
    </location>
</feature>
<feature type="compositionally biased region" description="Low complexity" evidence="1">
    <location>
        <begin position="1239"/>
        <end position="1308"/>
    </location>
</feature>
<dbReference type="Proteomes" id="UP000095751">
    <property type="component" value="Unassembled WGS sequence"/>
</dbReference>
<feature type="compositionally biased region" description="Low complexity" evidence="1">
    <location>
        <begin position="254"/>
        <end position="264"/>
    </location>
</feature>
<feature type="signal peptide" evidence="2">
    <location>
        <begin position="1"/>
        <end position="27"/>
    </location>
</feature>
<feature type="compositionally biased region" description="Polar residues" evidence="1">
    <location>
        <begin position="799"/>
        <end position="812"/>
    </location>
</feature>
<gene>
    <name evidence="4" type="ORF">FRACYDRAFT_233718</name>
</gene>
<dbReference type="SUPFAM" id="SSF53300">
    <property type="entry name" value="vWA-like"/>
    <property type="match status" value="1"/>
</dbReference>
<dbReference type="EMBL" id="KV784353">
    <property type="protein sequence ID" value="OEU23544.1"/>
    <property type="molecule type" value="Genomic_DNA"/>
</dbReference>
<feature type="region of interest" description="Disordered" evidence="1">
    <location>
        <begin position="1121"/>
        <end position="1311"/>
    </location>
</feature>
<accession>A0A1E7FZK8</accession>
<dbReference type="InterPro" id="IPR036465">
    <property type="entry name" value="vWFA_dom_sf"/>
</dbReference>
<dbReference type="PROSITE" id="PS50234">
    <property type="entry name" value="VWFA"/>
    <property type="match status" value="1"/>
</dbReference>
<protein>
    <recommendedName>
        <fullName evidence="3">VWFA domain-containing protein</fullName>
    </recommendedName>
</protein>
<dbReference type="Pfam" id="PF24636">
    <property type="entry name" value="DUF7633"/>
    <property type="match status" value="1"/>
</dbReference>
<dbReference type="KEGG" id="fcy:FRACYDRAFT_233718"/>
<dbReference type="InterPro" id="IPR056050">
    <property type="entry name" value="DUF7633"/>
</dbReference>
<evidence type="ECO:0000313" key="4">
    <source>
        <dbReference type="EMBL" id="OEU23544.1"/>
    </source>
</evidence>
<name>A0A1E7FZK8_9STRA</name>
<dbReference type="PANTHER" id="PTHR24216:SF65">
    <property type="entry name" value="PAXILLIN-LIKE PROTEIN 1"/>
    <property type="match status" value="1"/>
</dbReference>
<evidence type="ECO:0000256" key="2">
    <source>
        <dbReference type="SAM" id="SignalP"/>
    </source>
</evidence>
<organism evidence="4 5">
    <name type="scientific">Fragilariopsis cylindrus CCMP1102</name>
    <dbReference type="NCBI Taxonomy" id="635003"/>
    <lineage>
        <taxon>Eukaryota</taxon>
        <taxon>Sar</taxon>
        <taxon>Stramenopiles</taxon>
        <taxon>Ochrophyta</taxon>
        <taxon>Bacillariophyta</taxon>
        <taxon>Bacillariophyceae</taxon>
        <taxon>Bacillariophycidae</taxon>
        <taxon>Bacillariales</taxon>
        <taxon>Bacillariaceae</taxon>
        <taxon>Fragilariopsis</taxon>
    </lineage>
</organism>
<reference evidence="4 5" key="1">
    <citation type="submission" date="2016-09" db="EMBL/GenBank/DDBJ databases">
        <title>Extensive genetic diversity and differential bi-allelic expression allows diatom success in the polar Southern Ocean.</title>
        <authorList>
            <consortium name="DOE Joint Genome Institute"/>
            <person name="Mock T."/>
            <person name="Otillar R.P."/>
            <person name="Strauss J."/>
            <person name="Dupont C."/>
            <person name="Frickenhaus S."/>
            <person name="Maumus F."/>
            <person name="Mcmullan M."/>
            <person name="Sanges R."/>
            <person name="Schmutz J."/>
            <person name="Toseland A."/>
            <person name="Valas R."/>
            <person name="Veluchamy A."/>
            <person name="Ward B.J."/>
            <person name="Allen A."/>
            <person name="Barry K."/>
            <person name="Falciatore A."/>
            <person name="Ferrante M."/>
            <person name="Fortunato A.E."/>
            <person name="Gloeckner G."/>
            <person name="Gruber A."/>
            <person name="Hipkin R."/>
            <person name="Janech M."/>
            <person name="Kroth P."/>
            <person name="Leese F."/>
            <person name="Lindquist E."/>
            <person name="Lyon B.R."/>
            <person name="Martin J."/>
            <person name="Mayer C."/>
            <person name="Parker M."/>
            <person name="Quesneville H."/>
            <person name="Raymond J."/>
            <person name="Uhlig C."/>
            <person name="Valentin K.U."/>
            <person name="Worden A.Z."/>
            <person name="Armbrust E.V."/>
            <person name="Bowler C."/>
            <person name="Green B."/>
            <person name="Moulton V."/>
            <person name="Van Oosterhout C."/>
            <person name="Grigoriev I."/>
        </authorList>
    </citation>
    <scope>NUCLEOTIDE SEQUENCE [LARGE SCALE GENOMIC DNA]</scope>
    <source>
        <strain evidence="4 5">CCMP1102</strain>
    </source>
</reference>
<feature type="compositionally biased region" description="Low complexity" evidence="1">
    <location>
        <begin position="186"/>
        <end position="218"/>
    </location>
</feature>
<evidence type="ECO:0000259" key="3">
    <source>
        <dbReference type="PROSITE" id="PS50234"/>
    </source>
</evidence>
<feature type="domain" description="VWFA" evidence="3">
    <location>
        <begin position="830"/>
        <end position="1123"/>
    </location>
</feature>
<feature type="compositionally biased region" description="Pro residues" evidence="1">
    <location>
        <begin position="224"/>
        <end position="238"/>
    </location>
</feature>
<evidence type="ECO:0000256" key="1">
    <source>
        <dbReference type="SAM" id="MobiDB-lite"/>
    </source>
</evidence>
<feature type="compositionally biased region" description="Low complexity" evidence="1">
    <location>
        <begin position="1180"/>
        <end position="1216"/>
    </location>
</feature>
<evidence type="ECO:0000313" key="5">
    <source>
        <dbReference type="Proteomes" id="UP000095751"/>
    </source>
</evidence>
<feature type="compositionally biased region" description="Low complexity" evidence="1">
    <location>
        <begin position="1121"/>
        <end position="1156"/>
    </location>
</feature>
<dbReference type="CDD" id="cd00198">
    <property type="entry name" value="vWFA"/>
    <property type="match status" value="1"/>
</dbReference>
<feature type="compositionally biased region" description="Polar residues" evidence="1">
    <location>
        <begin position="1217"/>
        <end position="1233"/>
    </location>
</feature>
<feature type="compositionally biased region" description="Pro residues" evidence="1">
    <location>
        <begin position="57"/>
        <end position="84"/>
    </location>
</feature>
<dbReference type="InParanoid" id="A0A1E7FZK8"/>
<feature type="region of interest" description="Disordered" evidence="1">
    <location>
        <begin position="1465"/>
        <end position="1525"/>
    </location>
</feature>
<feature type="region of interest" description="Disordered" evidence="1">
    <location>
        <begin position="792"/>
        <end position="812"/>
    </location>
</feature>
<dbReference type="OrthoDB" id="10563203at2759"/>